<comment type="caution">
    <text evidence="1">The sequence shown here is derived from an EMBL/GenBank/DDBJ whole genome shotgun (WGS) entry which is preliminary data.</text>
</comment>
<accession>A0A2B7X5P0</accession>
<protein>
    <submittedName>
        <fullName evidence="1">Uncharacterized protein</fullName>
    </submittedName>
</protein>
<gene>
    <name evidence="1" type="ORF">AJ80_08565</name>
</gene>
<organism evidence="1 2">
    <name type="scientific">Polytolypa hystricis (strain UAMH7299)</name>
    <dbReference type="NCBI Taxonomy" id="1447883"/>
    <lineage>
        <taxon>Eukaryota</taxon>
        <taxon>Fungi</taxon>
        <taxon>Dikarya</taxon>
        <taxon>Ascomycota</taxon>
        <taxon>Pezizomycotina</taxon>
        <taxon>Eurotiomycetes</taxon>
        <taxon>Eurotiomycetidae</taxon>
        <taxon>Onygenales</taxon>
        <taxon>Onygenales incertae sedis</taxon>
        <taxon>Polytolypa</taxon>
    </lineage>
</organism>
<dbReference type="AlphaFoldDB" id="A0A2B7X5P0"/>
<evidence type="ECO:0000313" key="2">
    <source>
        <dbReference type="Proteomes" id="UP000224634"/>
    </source>
</evidence>
<keyword evidence="2" id="KW-1185">Reference proteome</keyword>
<dbReference type="Proteomes" id="UP000224634">
    <property type="component" value="Unassembled WGS sequence"/>
</dbReference>
<proteinExistence type="predicted"/>
<reference evidence="1 2" key="1">
    <citation type="submission" date="2017-10" db="EMBL/GenBank/DDBJ databases">
        <title>Comparative genomics in systemic dimorphic fungi from Ajellomycetaceae.</title>
        <authorList>
            <person name="Munoz J.F."/>
            <person name="Mcewen J.G."/>
            <person name="Clay O.K."/>
            <person name="Cuomo C.A."/>
        </authorList>
    </citation>
    <scope>NUCLEOTIDE SEQUENCE [LARGE SCALE GENOMIC DNA]</scope>
    <source>
        <strain evidence="1 2">UAMH7299</strain>
    </source>
</reference>
<dbReference type="EMBL" id="PDNA01000203">
    <property type="protein sequence ID" value="PGH04103.1"/>
    <property type="molecule type" value="Genomic_DNA"/>
</dbReference>
<name>A0A2B7X5P0_POLH7</name>
<sequence>MSVAQKCIVRETIDTEKYEFRKTKGRKIYASEFMFQMWKDRVIKEDRKPEEGTQPKCIAIANVQRSDTMEIIEHALEKTGHTILEIGSFKPGTEGTIEHTIFLALLGTLNGKTIGHMLIDHYTYSGKKKIRGD</sequence>
<evidence type="ECO:0000313" key="1">
    <source>
        <dbReference type="EMBL" id="PGH04103.1"/>
    </source>
</evidence>